<protein>
    <submittedName>
        <fullName evidence="1">Uncharacterized protein</fullName>
    </submittedName>
</protein>
<dbReference type="AlphaFoldDB" id="A0A3D9CM00"/>
<comment type="caution">
    <text evidence="1">The sequence shown here is derived from an EMBL/GenBank/DDBJ whole genome shotgun (WGS) entry which is preliminary data.</text>
</comment>
<gene>
    <name evidence="1" type="ORF">DRF59_10860</name>
</gene>
<organism evidence="1 2">
    <name type="scientific">Chryseobacterium flavum</name>
    <dbReference type="NCBI Taxonomy" id="415851"/>
    <lineage>
        <taxon>Bacteria</taxon>
        <taxon>Pseudomonadati</taxon>
        <taxon>Bacteroidota</taxon>
        <taxon>Flavobacteriia</taxon>
        <taxon>Flavobacteriales</taxon>
        <taxon>Weeksellaceae</taxon>
        <taxon>Chryseobacterium group</taxon>
        <taxon>Chryseobacterium</taxon>
    </lineage>
</organism>
<keyword evidence="2" id="KW-1185">Reference proteome</keyword>
<reference evidence="1 2" key="1">
    <citation type="journal article" date="2007" name="Int. J. Syst. Evol. Microbiol.">
        <title>Chryseobacterium flavum sp. nov., isolated from polluted soil.</title>
        <authorList>
            <person name="Zhou Y."/>
            <person name="Dong J."/>
            <person name="Wang X."/>
            <person name="Huang X."/>
            <person name="Zhang K.Y."/>
            <person name="Zhang Y.Q."/>
            <person name="Guo Y.F."/>
            <person name="Lai R."/>
            <person name="Li W.J."/>
        </authorList>
    </citation>
    <scope>NUCLEOTIDE SEQUENCE [LARGE SCALE GENOMIC DNA]</scope>
    <source>
        <strain evidence="1 2">KCTC 12877</strain>
    </source>
</reference>
<dbReference type="EMBL" id="QNUE01000007">
    <property type="protein sequence ID" value="REC66806.1"/>
    <property type="molecule type" value="Genomic_DNA"/>
</dbReference>
<evidence type="ECO:0000313" key="2">
    <source>
        <dbReference type="Proteomes" id="UP000256769"/>
    </source>
</evidence>
<accession>A0A3D9CM00</accession>
<dbReference type="Proteomes" id="UP000256769">
    <property type="component" value="Unassembled WGS sequence"/>
</dbReference>
<sequence>MMILLILDIRNQQPAKHYQPLKLQDILSFIIFYIQMYWVQKIEPKLSGLRIYLNKNDMLLSDFNKSKLHFYD</sequence>
<name>A0A3D9CM00_9FLAO</name>
<proteinExistence type="predicted"/>
<evidence type="ECO:0000313" key="1">
    <source>
        <dbReference type="EMBL" id="REC66806.1"/>
    </source>
</evidence>